<dbReference type="Proteomes" id="UP000887565">
    <property type="component" value="Unplaced"/>
</dbReference>
<accession>A0A915JK20</accession>
<protein>
    <submittedName>
        <fullName evidence="2">Uncharacterized protein</fullName>
    </submittedName>
</protein>
<reference evidence="2" key="1">
    <citation type="submission" date="2022-11" db="UniProtKB">
        <authorList>
            <consortium name="WormBaseParasite"/>
        </authorList>
    </citation>
    <scope>IDENTIFICATION</scope>
</reference>
<name>A0A915JK20_ROMCU</name>
<proteinExistence type="predicted"/>
<dbReference type="AlphaFoldDB" id="A0A915JK20"/>
<evidence type="ECO:0000313" key="1">
    <source>
        <dbReference type="Proteomes" id="UP000887565"/>
    </source>
</evidence>
<dbReference type="WBParaSite" id="nRc.2.0.1.t26534-RA">
    <property type="protein sequence ID" value="nRc.2.0.1.t26534-RA"/>
    <property type="gene ID" value="nRc.2.0.1.g26534"/>
</dbReference>
<keyword evidence="1" id="KW-1185">Reference proteome</keyword>
<evidence type="ECO:0000313" key="2">
    <source>
        <dbReference type="WBParaSite" id="nRc.2.0.1.t26534-RA"/>
    </source>
</evidence>
<organism evidence="1 2">
    <name type="scientific">Romanomermis culicivorax</name>
    <name type="common">Nematode worm</name>
    <dbReference type="NCBI Taxonomy" id="13658"/>
    <lineage>
        <taxon>Eukaryota</taxon>
        <taxon>Metazoa</taxon>
        <taxon>Ecdysozoa</taxon>
        <taxon>Nematoda</taxon>
        <taxon>Enoplea</taxon>
        <taxon>Dorylaimia</taxon>
        <taxon>Mermithida</taxon>
        <taxon>Mermithoidea</taxon>
        <taxon>Mermithidae</taxon>
        <taxon>Romanomermis</taxon>
    </lineage>
</organism>
<sequence length="223" mass="25843">MIDKIVIYRNDDHRRTFVMLAFALLLIICISTRTIVNSLPTVTDDDHLDDELDQLNEDIVDDEVDRVLSDEKKSVEEETEKTESPHNNQCRYLGLIHCFTESLDDWALHLWNFRDNIAALDQTSCGKRHNMDYCINYPGCTRQEIVNASRSVTDLLLHRRHTGTFLKSYFYSGFPCSSQGRMIVGQTQNCLVHARISQKAAWLSNYVERQIYARLKKNVPTGR</sequence>